<keyword evidence="2" id="KW-1133">Transmembrane helix</keyword>
<accession>A0AAV8RBD9</accession>
<keyword evidence="2" id="KW-0812">Transmembrane</keyword>
<feature type="compositionally biased region" description="Basic and acidic residues" evidence="1">
    <location>
        <begin position="70"/>
        <end position="79"/>
    </location>
</feature>
<comment type="caution">
    <text evidence="3">The sequence shown here is derived from an EMBL/GenBank/DDBJ whole genome shotgun (WGS) entry which is preliminary data.</text>
</comment>
<keyword evidence="2" id="KW-0472">Membrane</keyword>
<evidence type="ECO:0000256" key="2">
    <source>
        <dbReference type="SAM" id="Phobius"/>
    </source>
</evidence>
<name>A0AAV8RBD9_ENSVE</name>
<evidence type="ECO:0000313" key="4">
    <source>
        <dbReference type="Proteomes" id="UP001222027"/>
    </source>
</evidence>
<organism evidence="3 4">
    <name type="scientific">Ensete ventricosum</name>
    <name type="common">Abyssinian banana</name>
    <name type="synonym">Musa ensete</name>
    <dbReference type="NCBI Taxonomy" id="4639"/>
    <lineage>
        <taxon>Eukaryota</taxon>
        <taxon>Viridiplantae</taxon>
        <taxon>Streptophyta</taxon>
        <taxon>Embryophyta</taxon>
        <taxon>Tracheophyta</taxon>
        <taxon>Spermatophyta</taxon>
        <taxon>Magnoliopsida</taxon>
        <taxon>Liliopsida</taxon>
        <taxon>Zingiberales</taxon>
        <taxon>Musaceae</taxon>
        <taxon>Ensete</taxon>
    </lineage>
</organism>
<dbReference type="Proteomes" id="UP001222027">
    <property type="component" value="Unassembled WGS sequence"/>
</dbReference>
<keyword evidence="4" id="KW-1185">Reference proteome</keyword>
<protein>
    <recommendedName>
        <fullName evidence="5">SMP domain-containing protein</fullName>
    </recommendedName>
</protein>
<feature type="region of interest" description="Disordered" evidence="1">
    <location>
        <begin position="52"/>
        <end position="153"/>
    </location>
</feature>
<gene>
    <name evidence="3" type="ORF">OPV22_015868</name>
</gene>
<evidence type="ECO:0000313" key="3">
    <source>
        <dbReference type="EMBL" id="KAJ8494147.1"/>
    </source>
</evidence>
<sequence>MADREGERWGRKNWRKRRREWINMLCFGHSVAGALRLNPTALPRLAPVTRRGGTLCFSSGQAAPSQYDDGSERKMDRSVGENPSKTQHGDTMSDSFGEGYSTRSDEEGFGGTNAGTQAIGGPAAEITQPEYDKSQGSEVKEKEKARNQQHAAS</sequence>
<feature type="compositionally biased region" description="Basic and acidic residues" evidence="1">
    <location>
        <begin position="130"/>
        <end position="146"/>
    </location>
</feature>
<dbReference type="PANTHER" id="PTHR36410:SF1">
    <property type="entry name" value="EXPRESSED PROTEIN"/>
    <property type="match status" value="1"/>
</dbReference>
<proteinExistence type="predicted"/>
<evidence type="ECO:0000256" key="1">
    <source>
        <dbReference type="SAM" id="MobiDB-lite"/>
    </source>
</evidence>
<feature type="compositionally biased region" description="Polar residues" evidence="1">
    <location>
        <begin position="81"/>
        <end position="94"/>
    </location>
</feature>
<reference evidence="3 4" key="1">
    <citation type="submission" date="2022-12" db="EMBL/GenBank/DDBJ databases">
        <title>Chromosome-scale assembly of the Ensete ventricosum genome.</title>
        <authorList>
            <person name="Dussert Y."/>
            <person name="Stocks J."/>
            <person name="Wendawek A."/>
            <person name="Woldeyes F."/>
            <person name="Nichols R.A."/>
            <person name="Borrell J.S."/>
        </authorList>
    </citation>
    <scope>NUCLEOTIDE SEQUENCE [LARGE SCALE GENOMIC DNA]</scope>
    <source>
        <strain evidence="4">cv. Maze</strain>
        <tissue evidence="3">Seeds</tissue>
    </source>
</reference>
<dbReference type="PANTHER" id="PTHR36410">
    <property type="entry name" value="EXPRESSED PROTEIN"/>
    <property type="match status" value="1"/>
</dbReference>
<feature type="transmembrane region" description="Helical" evidence="2">
    <location>
        <begin position="21"/>
        <end position="37"/>
    </location>
</feature>
<evidence type="ECO:0008006" key="5">
    <source>
        <dbReference type="Google" id="ProtNLM"/>
    </source>
</evidence>
<dbReference type="AlphaFoldDB" id="A0AAV8RBD9"/>
<dbReference type="EMBL" id="JAQQAF010000004">
    <property type="protein sequence ID" value="KAJ8494147.1"/>
    <property type="molecule type" value="Genomic_DNA"/>
</dbReference>